<gene>
    <name evidence="1" type="ORF">MILVUS5_LOCUS31175</name>
</gene>
<evidence type="ECO:0000313" key="1">
    <source>
        <dbReference type="EMBL" id="CAJ2666368.1"/>
    </source>
</evidence>
<organism evidence="1 2">
    <name type="scientific">Trifolium pratense</name>
    <name type="common">Red clover</name>
    <dbReference type="NCBI Taxonomy" id="57577"/>
    <lineage>
        <taxon>Eukaryota</taxon>
        <taxon>Viridiplantae</taxon>
        <taxon>Streptophyta</taxon>
        <taxon>Embryophyta</taxon>
        <taxon>Tracheophyta</taxon>
        <taxon>Spermatophyta</taxon>
        <taxon>Magnoliopsida</taxon>
        <taxon>eudicotyledons</taxon>
        <taxon>Gunneridae</taxon>
        <taxon>Pentapetalae</taxon>
        <taxon>rosids</taxon>
        <taxon>fabids</taxon>
        <taxon>Fabales</taxon>
        <taxon>Fabaceae</taxon>
        <taxon>Papilionoideae</taxon>
        <taxon>50 kb inversion clade</taxon>
        <taxon>NPAAA clade</taxon>
        <taxon>Hologalegina</taxon>
        <taxon>IRL clade</taxon>
        <taxon>Trifolieae</taxon>
        <taxon>Trifolium</taxon>
    </lineage>
</organism>
<sequence length="72" mass="8185">MNKNLKLAPAIILFAFLFFVTGEVDWVLNDVRPTATECTSSKDCPDFEIEPKLFISVCDKGYCLNKFNHDPL</sequence>
<protein>
    <submittedName>
        <fullName evidence="1">Uncharacterized protein</fullName>
    </submittedName>
</protein>
<proteinExistence type="predicted"/>
<name>A0ACB0LCM2_TRIPR</name>
<dbReference type="EMBL" id="CASHSV030000513">
    <property type="protein sequence ID" value="CAJ2666368.1"/>
    <property type="molecule type" value="Genomic_DNA"/>
</dbReference>
<accession>A0ACB0LCM2</accession>
<dbReference type="Proteomes" id="UP001177021">
    <property type="component" value="Unassembled WGS sequence"/>
</dbReference>
<evidence type="ECO:0000313" key="2">
    <source>
        <dbReference type="Proteomes" id="UP001177021"/>
    </source>
</evidence>
<reference evidence="1" key="1">
    <citation type="submission" date="2023-10" db="EMBL/GenBank/DDBJ databases">
        <authorList>
            <person name="Rodriguez Cubillos JULIANA M."/>
            <person name="De Vega J."/>
        </authorList>
    </citation>
    <scope>NUCLEOTIDE SEQUENCE</scope>
</reference>
<keyword evidence="2" id="KW-1185">Reference proteome</keyword>
<comment type="caution">
    <text evidence="1">The sequence shown here is derived from an EMBL/GenBank/DDBJ whole genome shotgun (WGS) entry which is preliminary data.</text>
</comment>